<accession>A0A2D2DGR7</accession>
<dbReference type="EMBL" id="CP024608">
    <property type="protein sequence ID" value="ATQ74188.1"/>
    <property type="molecule type" value="Genomic_DNA"/>
</dbReference>
<organism evidence="2 3">
    <name type="scientific">Massilia violaceinigra</name>
    <dbReference type="NCBI Taxonomy" id="2045208"/>
    <lineage>
        <taxon>Bacteria</taxon>
        <taxon>Pseudomonadati</taxon>
        <taxon>Pseudomonadota</taxon>
        <taxon>Betaproteobacteria</taxon>
        <taxon>Burkholderiales</taxon>
        <taxon>Oxalobacteraceae</taxon>
        <taxon>Telluria group</taxon>
        <taxon>Massilia</taxon>
    </lineage>
</organism>
<evidence type="ECO:0000259" key="1">
    <source>
        <dbReference type="Pfam" id="PF13335"/>
    </source>
</evidence>
<feature type="domain" description="Mg chelatase-related protein C-terminal" evidence="1">
    <location>
        <begin position="4"/>
        <end position="45"/>
    </location>
</feature>
<gene>
    <name evidence="2" type="ORF">CR152_06510</name>
</gene>
<sequence length="57" mass="6649">MITGEVERHCRLDKSGELLLRKAMLHLNWSARVYHRVLKVARTISQAIQLRRGLRAP</sequence>
<dbReference type="Pfam" id="PF13335">
    <property type="entry name" value="Mg_chelatase_C"/>
    <property type="match status" value="1"/>
</dbReference>
<name>A0A2D2DGR7_9BURK</name>
<dbReference type="Proteomes" id="UP000229897">
    <property type="component" value="Chromosome"/>
</dbReference>
<dbReference type="InterPro" id="IPR025158">
    <property type="entry name" value="Mg_chelat-rel_C"/>
</dbReference>
<proteinExistence type="predicted"/>
<evidence type="ECO:0000313" key="3">
    <source>
        <dbReference type="Proteomes" id="UP000229897"/>
    </source>
</evidence>
<dbReference type="OrthoDB" id="9813147at2"/>
<keyword evidence="3" id="KW-1185">Reference proteome</keyword>
<evidence type="ECO:0000313" key="2">
    <source>
        <dbReference type="EMBL" id="ATQ74188.1"/>
    </source>
</evidence>
<protein>
    <recommendedName>
        <fullName evidence="1">Mg chelatase-related protein C-terminal domain-containing protein</fullName>
    </recommendedName>
</protein>
<reference evidence="2" key="1">
    <citation type="submission" date="2017-10" db="EMBL/GenBank/DDBJ databases">
        <title>Massilia psychrophilum sp. nov., a novel purple-pigmented bacterium isolated from Tianshan glacier, Xinjiang Municipality, China.</title>
        <authorList>
            <person name="Wang H."/>
        </authorList>
    </citation>
    <scope>NUCLEOTIDE SEQUENCE [LARGE SCALE GENOMIC DNA]</scope>
    <source>
        <strain evidence="2">B2</strain>
    </source>
</reference>
<dbReference type="AlphaFoldDB" id="A0A2D2DGR7"/>
<dbReference type="KEGG" id="mass:CR152_06510"/>